<reference evidence="2" key="1">
    <citation type="submission" date="2016-01" db="EMBL/GenBank/DDBJ databases">
        <authorList>
            <person name="Husnik F."/>
        </authorList>
    </citation>
    <scope>NUCLEOTIDE SEQUENCE [LARGE SCALE GENOMIC DNA]</scope>
</reference>
<sequence length="85" mass="9278">MSCRCIYRLGCLNSIGVHSKTKPESRHRANSGESLKAVNVSVKIVCVLGIQPQLQSTKAFQRQQLGGAVLDRSGECVEQQLPILL</sequence>
<dbReference type="Proteomes" id="UP000095322">
    <property type="component" value="Chromosome I"/>
</dbReference>
<protein>
    <submittedName>
        <fullName evidence="1">Uncharacterized protein</fullName>
    </submittedName>
</protein>
<keyword evidence="2" id="KW-1185">Reference proteome</keyword>
<gene>
    <name evidence="1" type="ORF">MHIR_DE00009</name>
</gene>
<evidence type="ECO:0000313" key="2">
    <source>
        <dbReference type="Proteomes" id="UP000095322"/>
    </source>
</evidence>
<dbReference type="KEGG" id="den:MHIR_DE00009"/>
<name>A0A143WU36_9ENTR</name>
<accession>A0A143WU36</accession>
<proteinExistence type="predicted"/>
<evidence type="ECO:0000313" key="1">
    <source>
        <dbReference type="EMBL" id="CUX96369.1"/>
    </source>
</evidence>
<dbReference type="EMBL" id="LN999833">
    <property type="protein sequence ID" value="CUX96369.1"/>
    <property type="molecule type" value="Genomic_DNA"/>
</dbReference>
<dbReference type="AlphaFoldDB" id="A0A143WU36"/>
<organism evidence="1 2">
    <name type="scientific">Candidatus Doolittlea endobia</name>
    <dbReference type="NCBI Taxonomy" id="1778262"/>
    <lineage>
        <taxon>Bacteria</taxon>
        <taxon>Pseudomonadati</taxon>
        <taxon>Pseudomonadota</taxon>
        <taxon>Gammaproteobacteria</taxon>
        <taxon>Enterobacterales</taxon>
        <taxon>Enterobacteriaceae</taxon>
        <taxon>Candidatus Doolittlea</taxon>
    </lineage>
</organism>